<evidence type="ECO:0000259" key="1">
    <source>
        <dbReference type="Pfam" id="PF06568"/>
    </source>
</evidence>
<keyword evidence="3" id="KW-1185">Reference proteome</keyword>
<dbReference type="InterPro" id="IPR009506">
    <property type="entry name" value="YjiS-like"/>
</dbReference>
<dbReference type="OrthoDB" id="8096613at2"/>
<comment type="caution">
    <text evidence="2">The sequence shown here is derived from an EMBL/GenBank/DDBJ whole genome shotgun (WGS) entry which is preliminary data.</text>
</comment>
<evidence type="ECO:0000313" key="3">
    <source>
        <dbReference type="Proteomes" id="UP000010121"/>
    </source>
</evidence>
<organism evidence="2 3">
    <name type="scientific">Rhodobacter ferrooxidans</name>
    <dbReference type="NCBI Taxonomy" id="371731"/>
    <lineage>
        <taxon>Bacteria</taxon>
        <taxon>Pseudomonadati</taxon>
        <taxon>Pseudomonadota</taxon>
        <taxon>Alphaproteobacteria</taxon>
        <taxon>Rhodobacterales</taxon>
        <taxon>Rhodobacter group</taxon>
        <taxon>Rhodobacter</taxon>
    </lineage>
</organism>
<dbReference type="eggNOG" id="COG5457">
    <property type="taxonomic scope" value="Bacteria"/>
</dbReference>
<protein>
    <recommendedName>
        <fullName evidence="1">YjiS-like domain-containing protein</fullName>
    </recommendedName>
</protein>
<dbReference type="STRING" id="371731.Rsw2DRAFT_0576"/>
<name>C8RXP8_9RHOB</name>
<dbReference type="Pfam" id="PF06568">
    <property type="entry name" value="YjiS-like"/>
    <property type="match status" value="1"/>
</dbReference>
<dbReference type="RefSeq" id="WP_008027878.1">
    <property type="nucleotide sequence ID" value="NZ_ACYY01000003.1"/>
</dbReference>
<reference evidence="2 3" key="1">
    <citation type="submission" date="2009-08" db="EMBL/GenBank/DDBJ databases">
        <title>The draft genome of Rhodobacter sp. SW2.</title>
        <authorList>
            <consortium name="US DOE Joint Genome Institute (JGI-PGF)"/>
            <person name="Lucas S."/>
            <person name="Copeland A."/>
            <person name="Lapidus A."/>
            <person name="Glavina del Rio T."/>
            <person name="Tice H."/>
            <person name="Bruce D."/>
            <person name="Goodwin L."/>
            <person name="Pitluck S."/>
            <person name="Larimer F."/>
            <person name="Land M.L."/>
            <person name="Hauser L."/>
            <person name="Emerson D."/>
        </authorList>
    </citation>
    <scope>NUCLEOTIDE SEQUENCE [LARGE SCALE GENOMIC DNA]</scope>
    <source>
        <strain evidence="2 3">SW2</strain>
    </source>
</reference>
<accession>C8RXP8</accession>
<dbReference type="Proteomes" id="UP000010121">
    <property type="component" value="Unassembled WGS sequence"/>
</dbReference>
<gene>
    <name evidence="2" type="ORF">Rsw2DRAFT_0576</name>
</gene>
<feature type="domain" description="YjiS-like" evidence="1">
    <location>
        <begin position="27"/>
        <end position="62"/>
    </location>
</feature>
<dbReference type="AlphaFoldDB" id="C8RXP8"/>
<dbReference type="EMBL" id="ACYY01000003">
    <property type="protein sequence ID" value="EEW26296.1"/>
    <property type="molecule type" value="Genomic_DNA"/>
</dbReference>
<proteinExistence type="predicted"/>
<evidence type="ECO:0000313" key="2">
    <source>
        <dbReference type="EMBL" id="EEW26296.1"/>
    </source>
</evidence>
<sequence length="79" mass="8890">MFASLHTAHRVTDRLQTTTHAGMLGHLMQNLRQAAALRHQRHTLAELDDATLADIGLTRDQALAEAARPLWDVPATWRR</sequence>